<gene>
    <name evidence="1" type="ORF">C7459_12062</name>
</gene>
<dbReference type="RefSeq" id="WP_170119566.1">
    <property type="nucleotide sequence ID" value="NZ_QGGL01000020.1"/>
</dbReference>
<sequence length="294" mass="34296">MQSQEEIQDFCRRYFQAVKAPLLQDEPAYLQVELPRDVDKELIDRPWHWMMVETIYKDIPNTVKHLIFQQDLQREDMERPEYLTFGSLFLSKMIDSTKKRGSCTCGYQQGAMLTGTTLVPVLMITCKLSLIADRCRDEIVSYGVHLLTGEVYHDFYERVEGLTFTPQPSQLVQVETAKLSMQQGFTKIRDQVHSEIQAMNHTWAIDAQDNLSREREQLETYYQSLGLVNADTQLPDEEKAAKATLFQAELRLRLEELEWRCAPRVKIEPFQFALLYLSETVLRGANVSRERFVQ</sequence>
<proteinExistence type="predicted"/>
<dbReference type="EMBL" id="QGGL01000020">
    <property type="protein sequence ID" value="PWK06299.1"/>
    <property type="molecule type" value="Genomic_DNA"/>
</dbReference>
<evidence type="ECO:0000313" key="1">
    <source>
        <dbReference type="EMBL" id="PWK06299.1"/>
    </source>
</evidence>
<reference evidence="1 2" key="1">
    <citation type="submission" date="2018-05" db="EMBL/GenBank/DDBJ databases">
        <title>Genomic Encyclopedia of Type Strains, Phase IV (KMG-IV): sequencing the most valuable type-strain genomes for metagenomic binning, comparative biology and taxonomic classification.</title>
        <authorList>
            <person name="Goeker M."/>
        </authorList>
    </citation>
    <scope>NUCLEOTIDE SEQUENCE [LARGE SCALE GENOMIC DNA]</scope>
    <source>
        <strain evidence="1 2">DSM 18773</strain>
    </source>
</reference>
<dbReference type="InterPro" id="IPR024562">
    <property type="entry name" value="YqhG"/>
</dbReference>
<comment type="caution">
    <text evidence="1">The sequence shown here is derived from an EMBL/GenBank/DDBJ whole genome shotgun (WGS) entry which is preliminary data.</text>
</comment>
<dbReference type="Pfam" id="PF11079">
    <property type="entry name" value="YqhG"/>
    <property type="match status" value="1"/>
</dbReference>
<accession>A0A316D5L0</accession>
<name>A0A316D5L0_9BACL</name>
<protein>
    <submittedName>
        <fullName evidence="1">Uncharacterized protein YqhG</fullName>
    </submittedName>
</protein>
<organism evidence="1 2">
    <name type="scientific">Tumebacillus permanentifrigoris</name>
    <dbReference type="NCBI Taxonomy" id="378543"/>
    <lineage>
        <taxon>Bacteria</taxon>
        <taxon>Bacillati</taxon>
        <taxon>Bacillota</taxon>
        <taxon>Bacilli</taxon>
        <taxon>Bacillales</taxon>
        <taxon>Alicyclobacillaceae</taxon>
        <taxon>Tumebacillus</taxon>
    </lineage>
</organism>
<evidence type="ECO:0000313" key="2">
    <source>
        <dbReference type="Proteomes" id="UP000245634"/>
    </source>
</evidence>
<dbReference type="AlphaFoldDB" id="A0A316D5L0"/>
<keyword evidence="2" id="KW-1185">Reference proteome</keyword>
<dbReference type="Proteomes" id="UP000245634">
    <property type="component" value="Unassembled WGS sequence"/>
</dbReference>